<proteinExistence type="predicted"/>
<evidence type="ECO:0000256" key="1">
    <source>
        <dbReference type="SAM" id="MobiDB-lite"/>
    </source>
</evidence>
<dbReference type="Gramene" id="Os01t0245000-00">
    <property type="protein sequence ID" value="Os01t0245000-00"/>
    <property type="gene ID" value="Os01g0245000"/>
</dbReference>
<organism evidence="2 3">
    <name type="scientific">Oryza sativa subsp. japonica</name>
    <name type="common">Rice</name>
    <dbReference type="NCBI Taxonomy" id="39947"/>
    <lineage>
        <taxon>Eukaryota</taxon>
        <taxon>Viridiplantae</taxon>
        <taxon>Streptophyta</taxon>
        <taxon>Embryophyta</taxon>
        <taxon>Tracheophyta</taxon>
        <taxon>Spermatophyta</taxon>
        <taxon>Magnoliopsida</taxon>
        <taxon>Liliopsida</taxon>
        <taxon>Poales</taxon>
        <taxon>Poaceae</taxon>
        <taxon>BOP clade</taxon>
        <taxon>Oryzoideae</taxon>
        <taxon>Oryzeae</taxon>
        <taxon>Oryzinae</taxon>
        <taxon>Oryza</taxon>
        <taxon>Oryza sativa</taxon>
    </lineage>
</organism>
<feature type="compositionally biased region" description="Low complexity" evidence="1">
    <location>
        <begin position="208"/>
        <end position="217"/>
    </location>
</feature>
<dbReference type="InParanoid" id="A0A0P0V0E6"/>
<dbReference type="STRING" id="39947.A0A0P0V0E6"/>
<keyword evidence="3" id="KW-1185">Reference proteome</keyword>
<sequence length="250" mass="26207">MASSPTSRERDMAAAVVVEEEVGDAQPRQEWIMLAAVPDVRRSSRMFPPGTDFVLALKKPPHVSHVTVAARIAPGLPATPTRFPYVVAVDAGGAFLLCVTQRAREPPLATGADASVGRARRRREFARVPAYFLCDAHTGVASRVPDPPVGGPLSDFHRKELPTPSLSSCPCSAPTTPPSASTGAPPVSGSARRSSTPGLAIQIAGQTMPSSPMPRSSGGLISPAASSRAIHSRSTRTFCSCRFQMGACLL</sequence>
<reference evidence="3" key="1">
    <citation type="journal article" date="2005" name="Nature">
        <title>The map-based sequence of the rice genome.</title>
        <authorList>
            <consortium name="International rice genome sequencing project (IRGSP)"/>
            <person name="Matsumoto T."/>
            <person name="Wu J."/>
            <person name="Kanamori H."/>
            <person name="Katayose Y."/>
            <person name="Fujisawa M."/>
            <person name="Namiki N."/>
            <person name="Mizuno H."/>
            <person name="Yamamoto K."/>
            <person name="Antonio B.A."/>
            <person name="Baba T."/>
            <person name="Sakata K."/>
            <person name="Nagamura Y."/>
            <person name="Aoki H."/>
            <person name="Arikawa K."/>
            <person name="Arita K."/>
            <person name="Bito T."/>
            <person name="Chiden Y."/>
            <person name="Fujitsuka N."/>
            <person name="Fukunaka R."/>
            <person name="Hamada M."/>
            <person name="Harada C."/>
            <person name="Hayashi A."/>
            <person name="Hijishita S."/>
            <person name="Honda M."/>
            <person name="Hosokawa S."/>
            <person name="Ichikawa Y."/>
            <person name="Idonuma A."/>
            <person name="Iijima M."/>
            <person name="Ikeda M."/>
            <person name="Ikeno M."/>
            <person name="Ito K."/>
            <person name="Ito S."/>
            <person name="Ito T."/>
            <person name="Ito Y."/>
            <person name="Ito Y."/>
            <person name="Iwabuchi A."/>
            <person name="Kamiya K."/>
            <person name="Karasawa W."/>
            <person name="Kurita K."/>
            <person name="Katagiri S."/>
            <person name="Kikuta A."/>
            <person name="Kobayashi H."/>
            <person name="Kobayashi N."/>
            <person name="Machita K."/>
            <person name="Maehara T."/>
            <person name="Masukawa M."/>
            <person name="Mizubayashi T."/>
            <person name="Mukai Y."/>
            <person name="Nagasaki H."/>
            <person name="Nagata Y."/>
            <person name="Naito S."/>
            <person name="Nakashima M."/>
            <person name="Nakama Y."/>
            <person name="Nakamichi Y."/>
            <person name="Nakamura M."/>
            <person name="Meguro A."/>
            <person name="Negishi M."/>
            <person name="Ohta I."/>
            <person name="Ohta T."/>
            <person name="Okamoto M."/>
            <person name="Ono N."/>
            <person name="Saji S."/>
            <person name="Sakaguchi M."/>
            <person name="Sakai K."/>
            <person name="Shibata M."/>
            <person name="Shimokawa T."/>
            <person name="Song J."/>
            <person name="Takazaki Y."/>
            <person name="Terasawa K."/>
            <person name="Tsugane M."/>
            <person name="Tsuji K."/>
            <person name="Ueda S."/>
            <person name="Waki K."/>
            <person name="Yamagata H."/>
            <person name="Yamamoto M."/>
            <person name="Yamamoto S."/>
            <person name="Yamane H."/>
            <person name="Yoshiki S."/>
            <person name="Yoshihara R."/>
            <person name="Yukawa K."/>
            <person name="Zhong H."/>
            <person name="Yano M."/>
            <person name="Yuan Q."/>
            <person name="Ouyang S."/>
            <person name="Liu J."/>
            <person name="Jones K.M."/>
            <person name="Gansberger K."/>
            <person name="Moffat K."/>
            <person name="Hill J."/>
            <person name="Bera J."/>
            <person name="Fadrosh D."/>
            <person name="Jin S."/>
            <person name="Johri S."/>
            <person name="Kim M."/>
            <person name="Overton L."/>
            <person name="Reardon M."/>
            <person name="Tsitrin T."/>
            <person name="Vuong H."/>
            <person name="Weaver B."/>
            <person name="Ciecko A."/>
            <person name="Tallon L."/>
            <person name="Jackson J."/>
            <person name="Pai G."/>
            <person name="Aken S.V."/>
            <person name="Utterback T."/>
            <person name="Reidmuller S."/>
            <person name="Feldblyum T."/>
            <person name="Hsiao J."/>
            <person name="Zismann V."/>
            <person name="Iobst S."/>
            <person name="de Vazeille A.R."/>
            <person name="Buell C.R."/>
            <person name="Ying K."/>
            <person name="Li Y."/>
            <person name="Lu T."/>
            <person name="Huang Y."/>
            <person name="Zhao Q."/>
            <person name="Feng Q."/>
            <person name="Zhang L."/>
            <person name="Zhu J."/>
            <person name="Weng Q."/>
            <person name="Mu J."/>
            <person name="Lu Y."/>
            <person name="Fan D."/>
            <person name="Liu Y."/>
            <person name="Guan J."/>
            <person name="Zhang Y."/>
            <person name="Yu S."/>
            <person name="Liu X."/>
            <person name="Zhang Y."/>
            <person name="Hong G."/>
            <person name="Han B."/>
            <person name="Choisne N."/>
            <person name="Demange N."/>
            <person name="Orjeda G."/>
            <person name="Samain S."/>
            <person name="Cattolico L."/>
            <person name="Pelletier E."/>
            <person name="Couloux A."/>
            <person name="Segurens B."/>
            <person name="Wincker P."/>
            <person name="D'Hont A."/>
            <person name="Scarpelli C."/>
            <person name="Weissenbach J."/>
            <person name="Salanoubat M."/>
            <person name="Quetier F."/>
            <person name="Yu Y."/>
            <person name="Kim H.R."/>
            <person name="Rambo T."/>
            <person name="Currie J."/>
            <person name="Collura K."/>
            <person name="Luo M."/>
            <person name="Yang T."/>
            <person name="Ammiraju J.S.S."/>
            <person name="Engler F."/>
            <person name="Soderlund C."/>
            <person name="Wing R.A."/>
            <person name="Palmer L.E."/>
            <person name="de la Bastide M."/>
            <person name="Spiegel L."/>
            <person name="Nascimento L."/>
            <person name="Zutavern T."/>
            <person name="O'Shaughnessy A."/>
            <person name="Dike S."/>
            <person name="Dedhia N."/>
            <person name="Preston R."/>
            <person name="Balija V."/>
            <person name="McCombie W.R."/>
            <person name="Chow T."/>
            <person name="Chen H."/>
            <person name="Chung M."/>
            <person name="Chen C."/>
            <person name="Shaw J."/>
            <person name="Wu H."/>
            <person name="Hsiao K."/>
            <person name="Chao Y."/>
            <person name="Chu M."/>
            <person name="Cheng C."/>
            <person name="Hour A."/>
            <person name="Lee P."/>
            <person name="Lin S."/>
            <person name="Lin Y."/>
            <person name="Liou J."/>
            <person name="Liu S."/>
            <person name="Hsing Y."/>
            <person name="Raghuvanshi S."/>
            <person name="Mohanty A."/>
            <person name="Bharti A.K."/>
            <person name="Gaur A."/>
            <person name="Gupta V."/>
            <person name="Kumar D."/>
            <person name="Ravi V."/>
            <person name="Vij S."/>
            <person name="Kapur A."/>
            <person name="Khurana P."/>
            <person name="Khurana P."/>
            <person name="Khurana J.P."/>
            <person name="Tyagi A.K."/>
            <person name="Gaikwad K."/>
            <person name="Singh A."/>
            <person name="Dalal V."/>
            <person name="Srivastava S."/>
            <person name="Dixit A."/>
            <person name="Pal A.K."/>
            <person name="Ghazi I.A."/>
            <person name="Yadav M."/>
            <person name="Pandit A."/>
            <person name="Bhargava A."/>
            <person name="Sureshbabu K."/>
            <person name="Batra K."/>
            <person name="Sharma T.R."/>
            <person name="Mohapatra T."/>
            <person name="Singh N.K."/>
            <person name="Messing J."/>
            <person name="Nelson A.B."/>
            <person name="Fuks G."/>
            <person name="Kavchok S."/>
            <person name="Keizer G."/>
            <person name="Linton E."/>
            <person name="Llaca V."/>
            <person name="Song R."/>
            <person name="Tanyolac B."/>
            <person name="Young S."/>
            <person name="Ho-Il K."/>
            <person name="Hahn J.H."/>
            <person name="Sangsakoo G."/>
            <person name="Vanavichit A."/>
            <person name="de Mattos Luiz.A.T."/>
            <person name="Zimmer P.D."/>
            <person name="Malone G."/>
            <person name="Dellagostin O."/>
            <person name="de Oliveira A.C."/>
            <person name="Bevan M."/>
            <person name="Bancroft I."/>
            <person name="Minx P."/>
            <person name="Cordum H."/>
            <person name="Wilson R."/>
            <person name="Cheng Z."/>
            <person name="Jin W."/>
            <person name="Jiang J."/>
            <person name="Leong S.A."/>
            <person name="Iwama H."/>
            <person name="Gojobori T."/>
            <person name="Itoh T."/>
            <person name="Niimura Y."/>
            <person name="Fujii Y."/>
            <person name="Habara T."/>
            <person name="Sakai H."/>
            <person name="Sato Y."/>
            <person name="Wilson G."/>
            <person name="Kumar K."/>
            <person name="McCouch S."/>
            <person name="Juretic N."/>
            <person name="Hoen D."/>
            <person name="Wright S."/>
            <person name="Bruskiewich R."/>
            <person name="Bureau T."/>
            <person name="Miyao A."/>
            <person name="Hirochika H."/>
            <person name="Nishikawa T."/>
            <person name="Kadowaki K."/>
            <person name="Sugiura M."/>
            <person name="Burr B."/>
            <person name="Sasaki T."/>
        </authorList>
    </citation>
    <scope>NUCLEOTIDE SEQUENCE [LARGE SCALE GENOMIC DNA]</scope>
    <source>
        <strain evidence="3">cv. Nipponbare</strain>
    </source>
</reference>
<evidence type="ECO:0000313" key="3">
    <source>
        <dbReference type="Proteomes" id="UP000059680"/>
    </source>
</evidence>
<dbReference type="EMBL" id="AP014957">
    <property type="protein sequence ID" value="BAS71301.1"/>
    <property type="molecule type" value="Genomic_DNA"/>
</dbReference>
<feature type="region of interest" description="Disordered" evidence="1">
    <location>
        <begin position="164"/>
        <end position="228"/>
    </location>
</feature>
<gene>
    <name evidence="2" type="ordered locus">Os01g0245000</name>
    <name evidence="2" type="ORF">OSNPB_010245000</name>
</gene>
<name>A0A0P0V0E6_ORYSJ</name>
<accession>A0A0P0V0E6</accession>
<dbReference type="PaxDb" id="39947-A0A0P0V0E6"/>
<feature type="compositionally biased region" description="Low complexity" evidence="1">
    <location>
        <begin position="164"/>
        <end position="191"/>
    </location>
</feature>
<dbReference type="AlphaFoldDB" id="A0A0P0V0E6"/>
<evidence type="ECO:0000313" key="2">
    <source>
        <dbReference type="EMBL" id="BAS71301.1"/>
    </source>
</evidence>
<dbReference type="Proteomes" id="UP000059680">
    <property type="component" value="Chromosome 1"/>
</dbReference>
<reference evidence="2 3" key="2">
    <citation type="journal article" date="2013" name="Plant Cell Physiol.">
        <title>Rice Annotation Project Database (RAP-DB): an integrative and interactive database for rice genomics.</title>
        <authorList>
            <person name="Sakai H."/>
            <person name="Lee S.S."/>
            <person name="Tanaka T."/>
            <person name="Numa H."/>
            <person name="Kim J."/>
            <person name="Kawahara Y."/>
            <person name="Wakimoto H."/>
            <person name="Yang C.C."/>
            <person name="Iwamoto M."/>
            <person name="Abe T."/>
            <person name="Yamada Y."/>
            <person name="Muto A."/>
            <person name="Inokuchi H."/>
            <person name="Ikemura T."/>
            <person name="Matsumoto T."/>
            <person name="Sasaki T."/>
            <person name="Itoh T."/>
        </authorList>
    </citation>
    <scope>NUCLEOTIDE SEQUENCE [LARGE SCALE GENOMIC DNA]</scope>
    <source>
        <strain evidence="3">cv. Nipponbare</strain>
    </source>
</reference>
<protein>
    <submittedName>
        <fullName evidence="2">Os01g0245000 protein</fullName>
    </submittedName>
</protein>
<reference evidence="2 3" key="3">
    <citation type="journal article" date="2013" name="Rice">
        <title>Improvement of the Oryza sativa Nipponbare reference genome using next generation sequence and optical map data.</title>
        <authorList>
            <person name="Kawahara Y."/>
            <person name="de la Bastide M."/>
            <person name="Hamilton J.P."/>
            <person name="Kanamori H."/>
            <person name="McCombie W.R."/>
            <person name="Ouyang S."/>
            <person name="Schwartz D.C."/>
            <person name="Tanaka T."/>
            <person name="Wu J."/>
            <person name="Zhou S."/>
            <person name="Childs K.L."/>
            <person name="Davidson R.M."/>
            <person name="Lin H."/>
            <person name="Quesada-Ocampo L."/>
            <person name="Vaillancourt B."/>
            <person name="Sakai H."/>
            <person name="Lee S.S."/>
            <person name="Kim J."/>
            <person name="Numa H."/>
            <person name="Itoh T."/>
            <person name="Buell C.R."/>
            <person name="Matsumoto T."/>
        </authorList>
    </citation>
    <scope>NUCLEOTIDE SEQUENCE [LARGE SCALE GENOMIC DNA]</scope>
    <source>
        <strain evidence="3">cv. Nipponbare</strain>
    </source>
</reference>